<reference evidence="1" key="1">
    <citation type="submission" date="2023-02" db="EMBL/GenBank/DDBJ databases">
        <title>Nocardiopsis ansamitocini NBRC 112285.</title>
        <authorList>
            <person name="Ichikawa N."/>
            <person name="Sato H."/>
            <person name="Tonouchi N."/>
        </authorList>
    </citation>
    <scope>NUCLEOTIDE SEQUENCE</scope>
    <source>
        <strain evidence="1">NBRC 112285</strain>
    </source>
</reference>
<dbReference type="AlphaFoldDB" id="A0A9W6PA87"/>
<evidence type="ECO:0000313" key="1">
    <source>
        <dbReference type="EMBL" id="GLU49858.1"/>
    </source>
</evidence>
<dbReference type="Proteomes" id="UP001165092">
    <property type="component" value="Unassembled WGS sequence"/>
</dbReference>
<comment type="caution">
    <text evidence="1">The sequence shown here is derived from an EMBL/GenBank/DDBJ whole genome shotgun (WGS) entry which is preliminary data.</text>
</comment>
<protein>
    <submittedName>
        <fullName evidence="1">Uncharacterized protein</fullName>
    </submittedName>
</protein>
<name>A0A9W6PA87_9ACTN</name>
<dbReference type="RefSeq" id="WP_285761394.1">
    <property type="nucleotide sequence ID" value="NZ_BSQG01000009.1"/>
</dbReference>
<proteinExistence type="predicted"/>
<dbReference type="EMBL" id="BSQG01000009">
    <property type="protein sequence ID" value="GLU49858.1"/>
    <property type="molecule type" value="Genomic_DNA"/>
</dbReference>
<accession>A0A9W6PA87</accession>
<gene>
    <name evidence="1" type="ORF">Nans01_42090</name>
</gene>
<evidence type="ECO:0000313" key="2">
    <source>
        <dbReference type="Proteomes" id="UP001165092"/>
    </source>
</evidence>
<keyword evidence="2" id="KW-1185">Reference proteome</keyword>
<organism evidence="1 2">
    <name type="scientific">Nocardiopsis ansamitocini</name>
    <dbReference type="NCBI Taxonomy" id="1670832"/>
    <lineage>
        <taxon>Bacteria</taxon>
        <taxon>Bacillati</taxon>
        <taxon>Actinomycetota</taxon>
        <taxon>Actinomycetes</taxon>
        <taxon>Streptosporangiales</taxon>
        <taxon>Nocardiopsidaceae</taxon>
        <taxon>Nocardiopsis</taxon>
    </lineage>
</organism>
<sequence>MASTWLTKPLGSMTANELAEALAVLERTAPDDTALRTALRRELSRAAGEDWMFDVA</sequence>